<dbReference type="Pfam" id="PF04239">
    <property type="entry name" value="DUF421"/>
    <property type="match status" value="1"/>
</dbReference>
<evidence type="ECO:0000256" key="8">
    <source>
        <dbReference type="SAM" id="Phobius"/>
    </source>
</evidence>
<evidence type="ECO:0000256" key="5">
    <source>
        <dbReference type="ARBA" id="ARBA00022989"/>
    </source>
</evidence>
<comment type="subcellular location">
    <subcellularLocation>
        <location evidence="1">Cell membrane</location>
        <topology evidence="1">Multi-pass membrane protein</topology>
    </subcellularLocation>
</comment>
<keyword evidence="6 8" id="KW-0472">Membrane</keyword>
<dbReference type="InterPro" id="IPR048454">
    <property type="entry name" value="YetF_N"/>
</dbReference>
<feature type="domain" description="YetF-like N-terminal transmembrane" evidence="10">
    <location>
        <begin position="4"/>
        <end position="77"/>
    </location>
</feature>
<proteinExistence type="inferred from homology"/>
<gene>
    <name evidence="11" type="ORF">J8TS2_34390</name>
</gene>
<evidence type="ECO:0000256" key="4">
    <source>
        <dbReference type="ARBA" id="ARBA00022692"/>
    </source>
</evidence>
<evidence type="ECO:0000256" key="7">
    <source>
        <dbReference type="SAM" id="Coils"/>
    </source>
</evidence>
<keyword evidence="5 8" id="KW-1133">Transmembrane helix</keyword>
<dbReference type="PANTHER" id="PTHR34582">
    <property type="entry name" value="UPF0702 TRANSMEMBRANE PROTEIN YCAP"/>
    <property type="match status" value="1"/>
</dbReference>
<evidence type="ECO:0000313" key="12">
    <source>
        <dbReference type="Proteomes" id="UP000679950"/>
    </source>
</evidence>
<dbReference type="RefSeq" id="WP_212967063.1">
    <property type="nucleotide sequence ID" value="NZ_BORB01000036.1"/>
</dbReference>
<organism evidence="11 12">
    <name type="scientific">Lederbergia ruris</name>
    <dbReference type="NCBI Taxonomy" id="217495"/>
    <lineage>
        <taxon>Bacteria</taxon>
        <taxon>Bacillati</taxon>
        <taxon>Bacillota</taxon>
        <taxon>Bacilli</taxon>
        <taxon>Bacillales</taxon>
        <taxon>Bacillaceae</taxon>
        <taxon>Lederbergia</taxon>
    </lineage>
</organism>
<evidence type="ECO:0000259" key="10">
    <source>
        <dbReference type="Pfam" id="PF20730"/>
    </source>
</evidence>
<dbReference type="EMBL" id="BORB01000036">
    <property type="protein sequence ID" value="GIN59120.1"/>
    <property type="molecule type" value="Genomic_DNA"/>
</dbReference>
<reference evidence="11 12" key="1">
    <citation type="submission" date="2021-03" db="EMBL/GenBank/DDBJ databases">
        <title>Antimicrobial resistance genes in bacteria isolated from Japanese honey, and their potential for conferring macrolide and lincosamide resistance in the American foulbrood pathogen Paenibacillus larvae.</title>
        <authorList>
            <person name="Okamoto M."/>
            <person name="Kumagai M."/>
            <person name="Kanamori H."/>
            <person name="Takamatsu D."/>
        </authorList>
    </citation>
    <scope>NUCLEOTIDE SEQUENCE [LARGE SCALE GENOMIC DNA]</scope>
    <source>
        <strain evidence="11 12">J8TS2</strain>
    </source>
</reference>
<name>A0ABQ4KMG5_9BACI</name>
<dbReference type="Gene3D" id="3.30.240.20">
    <property type="entry name" value="bsu07140 like domains"/>
    <property type="match status" value="2"/>
</dbReference>
<feature type="transmembrane region" description="Helical" evidence="8">
    <location>
        <begin position="57"/>
        <end position="78"/>
    </location>
</feature>
<evidence type="ECO:0000259" key="9">
    <source>
        <dbReference type="Pfam" id="PF04239"/>
    </source>
</evidence>
<protein>
    <submittedName>
        <fullName evidence="11">DUF421 domain-containing protein</fullName>
    </submittedName>
</protein>
<keyword evidence="4 8" id="KW-0812">Transmembrane</keyword>
<feature type="transmembrane region" description="Helical" evidence="8">
    <location>
        <begin position="6"/>
        <end position="24"/>
    </location>
</feature>
<feature type="domain" description="YetF C-terminal" evidence="9">
    <location>
        <begin position="80"/>
        <end position="213"/>
    </location>
</feature>
<feature type="coiled-coil region" evidence="7">
    <location>
        <begin position="96"/>
        <end position="123"/>
    </location>
</feature>
<comment type="caution">
    <text evidence="11">The sequence shown here is derived from an EMBL/GenBank/DDBJ whole genome shotgun (WGS) entry which is preliminary data.</text>
</comment>
<dbReference type="Pfam" id="PF20730">
    <property type="entry name" value="YetF_N"/>
    <property type="match status" value="1"/>
</dbReference>
<accession>A0ABQ4KMG5</accession>
<evidence type="ECO:0000313" key="11">
    <source>
        <dbReference type="EMBL" id="GIN59120.1"/>
    </source>
</evidence>
<dbReference type="InterPro" id="IPR023090">
    <property type="entry name" value="UPF0702_alpha/beta_dom_sf"/>
</dbReference>
<keyword evidence="3" id="KW-1003">Cell membrane</keyword>
<sequence>MDTSITVKVISGLMILLLIIRLLGKKELSQFTPFDFVYLLVIGGFLEESVYDEKVSVWEVLYTIILWAILIYFIEAIVRKFDKIKPIIKGEPAIIINDGELNIKELKRNKLESEQLRTMLRQQGIFSIKELKFAILEPNGQLSIMKNEAYSPVTAEMLHLHPAKSSLSHQLIDEGRIKEKNLKFIDKDREWLLSQLNKEGYRDIQEIFYAEWSEESGFTIKTNS</sequence>
<dbReference type="Proteomes" id="UP000679950">
    <property type="component" value="Unassembled WGS sequence"/>
</dbReference>
<dbReference type="InterPro" id="IPR007353">
    <property type="entry name" value="DUF421"/>
</dbReference>
<dbReference type="PANTHER" id="PTHR34582:SF5">
    <property type="entry name" value="UPF0702 TRANSMEMBRANE PROTEIN YETF"/>
    <property type="match status" value="1"/>
</dbReference>
<evidence type="ECO:0000256" key="3">
    <source>
        <dbReference type="ARBA" id="ARBA00022475"/>
    </source>
</evidence>
<keyword evidence="7" id="KW-0175">Coiled coil</keyword>
<evidence type="ECO:0000256" key="1">
    <source>
        <dbReference type="ARBA" id="ARBA00004651"/>
    </source>
</evidence>
<evidence type="ECO:0000256" key="2">
    <source>
        <dbReference type="ARBA" id="ARBA00006448"/>
    </source>
</evidence>
<evidence type="ECO:0000256" key="6">
    <source>
        <dbReference type="ARBA" id="ARBA00023136"/>
    </source>
</evidence>
<keyword evidence="12" id="KW-1185">Reference proteome</keyword>
<comment type="similarity">
    <text evidence="2">Belongs to the UPF0702 family.</text>
</comment>